<dbReference type="AlphaFoldDB" id="A0A8T3EBD9"/>
<dbReference type="Proteomes" id="UP000829720">
    <property type="component" value="Unassembled WGS sequence"/>
</dbReference>
<keyword evidence="2" id="KW-1185">Reference proteome</keyword>
<gene>
    <name evidence="1" type="ORF">AGOR_G00006770</name>
</gene>
<evidence type="ECO:0000313" key="2">
    <source>
        <dbReference type="Proteomes" id="UP000829720"/>
    </source>
</evidence>
<dbReference type="EMBL" id="JAERUA010000001">
    <property type="protein sequence ID" value="KAI1904548.1"/>
    <property type="molecule type" value="Genomic_DNA"/>
</dbReference>
<reference evidence="1" key="1">
    <citation type="submission" date="2021-01" db="EMBL/GenBank/DDBJ databases">
        <authorList>
            <person name="Zahm M."/>
            <person name="Roques C."/>
            <person name="Cabau C."/>
            <person name="Klopp C."/>
            <person name="Donnadieu C."/>
            <person name="Jouanno E."/>
            <person name="Lampietro C."/>
            <person name="Louis A."/>
            <person name="Herpin A."/>
            <person name="Echchiki A."/>
            <person name="Berthelot C."/>
            <person name="Parey E."/>
            <person name="Roest-Crollius H."/>
            <person name="Braasch I."/>
            <person name="Postlethwait J."/>
            <person name="Bobe J."/>
            <person name="Montfort J."/>
            <person name="Bouchez O."/>
            <person name="Begum T."/>
            <person name="Mejri S."/>
            <person name="Adams A."/>
            <person name="Chen W.-J."/>
            <person name="Guiguen Y."/>
        </authorList>
    </citation>
    <scope>NUCLEOTIDE SEQUENCE</scope>
    <source>
        <tissue evidence="1">Blood</tissue>
    </source>
</reference>
<comment type="caution">
    <text evidence="1">The sequence shown here is derived from an EMBL/GenBank/DDBJ whole genome shotgun (WGS) entry which is preliminary data.</text>
</comment>
<name>A0A8T3EBD9_9TELE</name>
<proteinExistence type="predicted"/>
<organism evidence="1 2">
    <name type="scientific">Albula goreensis</name>
    <dbReference type="NCBI Taxonomy" id="1534307"/>
    <lineage>
        <taxon>Eukaryota</taxon>
        <taxon>Metazoa</taxon>
        <taxon>Chordata</taxon>
        <taxon>Craniata</taxon>
        <taxon>Vertebrata</taxon>
        <taxon>Euteleostomi</taxon>
        <taxon>Actinopterygii</taxon>
        <taxon>Neopterygii</taxon>
        <taxon>Teleostei</taxon>
        <taxon>Albuliformes</taxon>
        <taxon>Albulidae</taxon>
        <taxon>Albula</taxon>
    </lineage>
</organism>
<accession>A0A8T3EBD9</accession>
<protein>
    <submittedName>
        <fullName evidence="1">Uncharacterized protein</fullName>
    </submittedName>
</protein>
<sequence>MIGWSPASLLAVVFIKRVWRRGLRRVTSMELFKVWWCWKRNSCSPSGEAQWLHSGPLKFSGEFSEASLVLYVEGNHRTSVPPVCKPRHLHCFVVQ</sequence>
<evidence type="ECO:0000313" key="1">
    <source>
        <dbReference type="EMBL" id="KAI1904548.1"/>
    </source>
</evidence>